<reference evidence="2 3" key="1">
    <citation type="journal article" date="2008" name="PLoS Genet.">
        <title>Complete genome sequence of the complex carbohydrate-degrading marine bacterium, Saccharophagus degradans strain 2-40 T.</title>
        <authorList>
            <person name="Weiner R.M."/>
            <person name="Taylor L.E.II."/>
            <person name="Henrissat B."/>
            <person name="Hauser L."/>
            <person name="Land M."/>
            <person name="Coutinho P.M."/>
            <person name="Rancurel C."/>
            <person name="Saunders E.H."/>
            <person name="Longmire A.G."/>
            <person name="Zhang H."/>
            <person name="Bayer E.A."/>
            <person name="Gilbert H.J."/>
            <person name="Larimer F."/>
            <person name="Zhulin I.B."/>
            <person name="Ekborg N.A."/>
            <person name="Lamed R."/>
            <person name="Richardson P.M."/>
            <person name="Borovok I."/>
            <person name="Hutcheson S."/>
        </authorList>
    </citation>
    <scope>NUCLEOTIDE SEQUENCE [LARGE SCALE GENOMIC DNA]</scope>
    <source>
        <strain evidence="3">2-40 / ATCC 43961 / DSM 17024</strain>
    </source>
</reference>
<evidence type="ECO:0000256" key="1">
    <source>
        <dbReference type="SAM" id="Coils"/>
    </source>
</evidence>
<dbReference type="Gene3D" id="3.40.50.300">
    <property type="entry name" value="P-loop containing nucleotide triphosphate hydrolases"/>
    <property type="match status" value="1"/>
</dbReference>
<dbReference type="STRING" id="203122.Sde_0446"/>
<name>Q21NL9_SACD2</name>
<dbReference type="EMBL" id="CP000282">
    <property type="protein sequence ID" value="ABD79710.1"/>
    <property type="molecule type" value="Genomic_DNA"/>
</dbReference>
<dbReference type="Proteomes" id="UP000001947">
    <property type="component" value="Chromosome"/>
</dbReference>
<dbReference type="RefSeq" id="WP_011466934.1">
    <property type="nucleotide sequence ID" value="NC_007912.1"/>
</dbReference>
<sequence length="571" mass="65373">MKEMYFNRLTILSKTAKKAAQFDFSKSYNLILSKQKNSVGKSSLVKNIFWCFGCEPQFDDSWKSLDCRVILDFEVKGKLYQIARHGNRFILKNHEGKYKVFSATGGDFSVEIMALLEFDALLAVRDKDEVVTPPPAYYFLPFYIDQKQSWANAWSSFNNLGQFPSWKKTVIPYHTGMIGKEYFDKTKEICSKKVEMAETNKEIDRFDTAISVVSEFSANSGIVIEEVELDEIEEEISVDIMDLHFQQEILFEELANLRAEKAHVESQIVIAKQSLEDVVADYEFAECLDEDIECPTCGVVHDNSIVNRFSLYQDRNQAEEIIRRFQSDLVHLEEAILAKDSAFKSVREKIDQLDEKYSSEQDGNRTLSSVLDAISSKSVRKKVEANRSIKIESLHQLDVDEKLLVKERTAASKETRKLVKDAFQEYFPRYLSKLKAFGVNTNSVKSPENHAKVAESGGAAESTRAMLAYYLSVYNLIHKFGNHVLSPLVIDTPNQHEQATKHYESIVSLLIDDLPEQSQLFVCGMDSQKLERLKAKAKTIYLDVEHSLLNSEDFEKIDFEYSGLFENEESV</sequence>
<dbReference type="HOGENOM" id="CLU_035208_1_1_6"/>
<dbReference type="AlphaFoldDB" id="Q21NL9"/>
<dbReference type="eggNOG" id="COG0419">
    <property type="taxonomic scope" value="Bacteria"/>
</dbReference>
<evidence type="ECO:0000313" key="3">
    <source>
        <dbReference type="Proteomes" id="UP000001947"/>
    </source>
</evidence>
<keyword evidence="3" id="KW-1185">Reference proteome</keyword>
<evidence type="ECO:0008006" key="4">
    <source>
        <dbReference type="Google" id="ProtNLM"/>
    </source>
</evidence>
<feature type="coiled-coil region" evidence="1">
    <location>
        <begin position="247"/>
        <end position="274"/>
    </location>
</feature>
<dbReference type="InterPro" id="IPR027417">
    <property type="entry name" value="P-loop_NTPase"/>
</dbReference>
<proteinExistence type="predicted"/>
<accession>Q21NL9</accession>
<evidence type="ECO:0000313" key="2">
    <source>
        <dbReference type="EMBL" id="ABD79710.1"/>
    </source>
</evidence>
<dbReference type="OrthoDB" id="8107482at2"/>
<dbReference type="GeneID" id="98612144"/>
<protein>
    <recommendedName>
        <fullName evidence="4">Phage protein</fullName>
    </recommendedName>
</protein>
<gene>
    <name evidence="2" type="ordered locus">Sde_0446</name>
</gene>
<organism evidence="2 3">
    <name type="scientific">Saccharophagus degradans (strain 2-40 / ATCC 43961 / DSM 17024)</name>
    <dbReference type="NCBI Taxonomy" id="203122"/>
    <lineage>
        <taxon>Bacteria</taxon>
        <taxon>Pseudomonadati</taxon>
        <taxon>Pseudomonadota</taxon>
        <taxon>Gammaproteobacteria</taxon>
        <taxon>Cellvibrionales</taxon>
        <taxon>Cellvibrionaceae</taxon>
        <taxon>Saccharophagus</taxon>
    </lineage>
</organism>
<dbReference type="KEGG" id="sde:Sde_0446"/>
<keyword evidence="1" id="KW-0175">Coiled coil</keyword>